<dbReference type="PROSITE" id="PS50880">
    <property type="entry name" value="TOPRIM"/>
    <property type="match status" value="1"/>
</dbReference>
<accession>A0A6J7HYD3</accession>
<dbReference type="SMART" id="SM00493">
    <property type="entry name" value="TOPRIM"/>
    <property type="match status" value="1"/>
</dbReference>
<evidence type="ECO:0000256" key="7">
    <source>
        <dbReference type="ARBA" id="ARBA00022723"/>
    </source>
</evidence>
<evidence type="ECO:0000256" key="3">
    <source>
        <dbReference type="ARBA" id="ARBA00022515"/>
    </source>
</evidence>
<evidence type="ECO:0000259" key="14">
    <source>
        <dbReference type="PROSITE" id="PS50880"/>
    </source>
</evidence>
<dbReference type="InterPro" id="IPR013264">
    <property type="entry name" value="DNAG_N"/>
</dbReference>
<dbReference type="SUPFAM" id="SSF57783">
    <property type="entry name" value="Zinc beta-ribbon"/>
    <property type="match status" value="1"/>
</dbReference>
<feature type="domain" description="Toprim" evidence="14">
    <location>
        <begin position="260"/>
        <end position="341"/>
    </location>
</feature>
<evidence type="ECO:0000256" key="5">
    <source>
        <dbReference type="ARBA" id="ARBA00022695"/>
    </source>
</evidence>
<name>A0A6J7HYD3_9ZZZZ</name>
<feature type="compositionally biased region" description="Low complexity" evidence="13">
    <location>
        <begin position="436"/>
        <end position="453"/>
    </location>
</feature>
<dbReference type="InterPro" id="IPR030846">
    <property type="entry name" value="DnaG_bac"/>
</dbReference>
<keyword evidence="5" id="KW-0548">Nucleotidyltransferase</keyword>
<evidence type="ECO:0000256" key="11">
    <source>
        <dbReference type="ARBA" id="ARBA00023125"/>
    </source>
</evidence>
<dbReference type="InterPro" id="IPR036977">
    <property type="entry name" value="DNA_primase_Znf_CHC2"/>
</dbReference>
<dbReference type="EMBL" id="CAFBMX010000003">
    <property type="protein sequence ID" value="CAB4923150.1"/>
    <property type="molecule type" value="Genomic_DNA"/>
</dbReference>
<dbReference type="GO" id="GO:0003677">
    <property type="term" value="F:DNA binding"/>
    <property type="evidence" value="ECO:0007669"/>
    <property type="project" value="UniProtKB-KW"/>
</dbReference>
<keyword evidence="12" id="KW-0804">Transcription</keyword>
<evidence type="ECO:0000256" key="9">
    <source>
        <dbReference type="ARBA" id="ARBA00022833"/>
    </source>
</evidence>
<dbReference type="GO" id="GO:0000428">
    <property type="term" value="C:DNA-directed RNA polymerase complex"/>
    <property type="evidence" value="ECO:0007669"/>
    <property type="project" value="UniProtKB-KW"/>
</dbReference>
<dbReference type="Pfam" id="PF08275">
    <property type="entry name" value="DNAG_N"/>
    <property type="match status" value="1"/>
</dbReference>
<keyword evidence="6" id="KW-0235">DNA replication</keyword>
<dbReference type="InterPro" id="IPR037068">
    <property type="entry name" value="DNA_primase_core_N_sf"/>
</dbReference>
<dbReference type="InterPro" id="IPR002694">
    <property type="entry name" value="Znf_CHC2"/>
</dbReference>
<dbReference type="Pfam" id="PF01807">
    <property type="entry name" value="Zn_ribbon_DnaG"/>
    <property type="match status" value="1"/>
</dbReference>
<dbReference type="GO" id="GO:1990077">
    <property type="term" value="C:primosome complex"/>
    <property type="evidence" value="ECO:0007669"/>
    <property type="project" value="UniProtKB-KW"/>
</dbReference>
<reference evidence="15" key="1">
    <citation type="submission" date="2020-05" db="EMBL/GenBank/DDBJ databases">
        <authorList>
            <person name="Chiriac C."/>
            <person name="Salcher M."/>
            <person name="Ghai R."/>
            <person name="Kavagutti S V."/>
        </authorList>
    </citation>
    <scope>NUCLEOTIDE SEQUENCE</scope>
</reference>
<evidence type="ECO:0000256" key="12">
    <source>
        <dbReference type="ARBA" id="ARBA00023163"/>
    </source>
</evidence>
<dbReference type="PIRSF" id="PIRSF002811">
    <property type="entry name" value="DnaG"/>
    <property type="match status" value="1"/>
</dbReference>
<dbReference type="GO" id="GO:0008270">
    <property type="term" value="F:zinc ion binding"/>
    <property type="evidence" value="ECO:0007669"/>
    <property type="project" value="UniProtKB-KW"/>
</dbReference>
<keyword evidence="11" id="KW-0238">DNA-binding</keyword>
<dbReference type="Gene3D" id="3.90.580.10">
    <property type="entry name" value="Zinc finger, CHC2-type domain"/>
    <property type="match status" value="1"/>
</dbReference>
<dbReference type="GO" id="GO:0003899">
    <property type="term" value="F:DNA-directed RNA polymerase activity"/>
    <property type="evidence" value="ECO:0007669"/>
    <property type="project" value="InterPro"/>
</dbReference>
<evidence type="ECO:0000256" key="13">
    <source>
        <dbReference type="SAM" id="MobiDB-lite"/>
    </source>
</evidence>
<dbReference type="InterPro" id="IPR050219">
    <property type="entry name" value="DnaG_primase"/>
</dbReference>
<sequence length="604" mass="65800">MARYTDDSIERVRQAVDMLDLVGAKTELKRSGHQWMGCCPFHDERTPSFSVNVSEKVFHCFGCGEGGDLFRFVELTEGLPFREALEYLADRYNITIELSDEDPRAAERRQQRDRLLELLERTASWYVRQLWESDEAAGPRAYLAQRGLDEQMLRQFRVGYAPSAWDAVLLASRRAGYSERELWDAGLVRRGQKGNLYDFFRRRIQFPLCDARGRVLGFGGRAAGPDQQPKYVNSSDGAVYHKGRHLFAADLARAAAAKAGQVVLCEGYTDVIALHQAGLTNTVGLMGTALTEEQVGELARLAPVVLLALDADSAGQEAMLRAARVAAGRRLELRVVTLPSGLDPADLLLSEGADGMRERVAASIPFVRFRVERALATEDLVTGEGKDRAVEALRPIFGDMPASALRDELLDLAAERVGVAPGKLGEWLAQPPRAPQAPTQRAAAPVDAAGQAAPSRPSDRPESDAISRVERAFLVQCLAQPTEGRAALAAADLERAITTPGYRRAALLLAEQLGEAIRVPEGDDELTRIIAELQVRAPQAAVGGRASLQAEVLRLELAAVNREIAAARGAGGADIVGLARRRTELEAAVERQVEESLAQTRATD</sequence>
<evidence type="ECO:0000256" key="4">
    <source>
        <dbReference type="ARBA" id="ARBA00022679"/>
    </source>
</evidence>
<dbReference type="Pfam" id="PF13155">
    <property type="entry name" value="Toprim_2"/>
    <property type="match status" value="1"/>
</dbReference>
<proteinExistence type="inferred from homology"/>
<keyword evidence="3" id="KW-0639">Primosome</keyword>
<keyword evidence="2" id="KW-0240">DNA-directed RNA polymerase</keyword>
<dbReference type="GO" id="GO:0005737">
    <property type="term" value="C:cytoplasm"/>
    <property type="evidence" value="ECO:0007669"/>
    <property type="project" value="TreeGrafter"/>
</dbReference>
<evidence type="ECO:0000256" key="8">
    <source>
        <dbReference type="ARBA" id="ARBA00022771"/>
    </source>
</evidence>
<dbReference type="InterPro" id="IPR019475">
    <property type="entry name" value="DNA_primase_DnaB-bd"/>
</dbReference>
<organism evidence="15">
    <name type="scientific">freshwater metagenome</name>
    <dbReference type="NCBI Taxonomy" id="449393"/>
    <lineage>
        <taxon>unclassified sequences</taxon>
        <taxon>metagenomes</taxon>
        <taxon>ecological metagenomes</taxon>
    </lineage>
</organism>
<dbReference type="InterPro" id="IPR006171">
    <property type="entry name" value="TOPRIM_dom"/>
</dbReference>
<protein>
    <submittedName>
        <fullName evidence="15">Unannotated protein</fullName>
    </submittedName>
</protein>
<dbReference type="InterPro" id="IPR034151">
    <property type="entry name" value="TOPRIM_DnaG_bac"/>
</dbReference>
<gene>
    <name evidence="15" type="ORF">UFOPK3674_00668</name>
</gene>
<dbReference type="Pfam" id="PF10410">
    <property type="entry name" value="DnaB_bind"/>
    <property type="match status" value="1"/>
</dbReference>
<keyword evidence="7" id="KW-0479">Metal-binding</keyword>
<dbReference type="CDD" id="cd03364">
    <property type="entry name" value="TOPRIM_DnaG_primases"/>
    <property type="match status" value="1"/>
</dbReference>
<dbReference type="SUPFAM" id="SSF56731">
    <property type="entry name" value="DNA primase core"/>
    <property type="match status" value="1"/>
</dbReference>
<evidence type="ECO:0000313" key="15">
    <source>
        <dbReference type="EMBL" id="CAB4923150.1"/>
    </source>
</evidence>
<evidence type="ECO:0000256" key="1">
    <source>
        <dbReference type="ARBA" id="ARBA00001947"/>
    </source>
</evidence>
<keyword evidence="10" id="KW-0460">Magnesium</keyword>
<evidence type="ECO:0000256" key="6">
    <source>
        <dbReference type="ARBA" id="ARBA00022705"/>
    </source>
</evidence>
<dbReference type="FunFam" id="3.90.580.10:FF:000001">
    <property type="entry name" value="DNA primase"/>
    <property type="match status" value="1"/>
</dbReference>
<dbReference type="PANTHER" id="PTHR30313:SF2">
    <property type="entry name" value="DNA PRIMASE"/>
    <property type="match status" value="1"/>
</dbReference>
<dbReference type="Gene3D" id="3.90.980.10">
    <property type="entry name" value="DNA primase, catalytic core, N-terminal domain"/>
    <property type="match status" value="1"/>
</dbReference>
<dbReference type="Gene3D" id="3.40.1360.10">
    <property type="match status" value="1"/>
</dbReference>
<keyword evidence="4" id="KW-0808">Transferase</keyword>
<evidence type="ECO:0000256" key="10">
    <source>
        <dbReference type="ARBA" id="ARBA00022842"/>
    </source>
</evidence>
<dbReference type="GO" id="GO:0006269">
    <property type="term" value="P:DNA replication, synthesis of primer"/>
    <property type="evidence" value="ECO:0007669"/>
    <property type="project" value="UniProtKB-KW"/>
</dbReference>
<dbReference type="SMART" id="SM00400">
    <property type="entry name" value="ZnF_CHCC"/>
    <property type="match status" value="1"/>
</dbReference>
<comment type="cofactor">
    <cofactor evidence="1">
        <name>Zn(2+)</name>
        <dbReference type="ChEBI" id="CHEBI:29105"/>
    </cofactor>
</comment>
<dbReference type="InterPro" id="IPR006295">
    <property type="entry name" value="DNA_primase_DnaG"/>
</dbReference>
<keyword evidence="9" id="KW-0862">Zinc</keyword>
<dbReference type="AlphaFoldDB" id="A0A6J7HYD3"/>
<evidence type="ECO:0000256" key="2">
    <source>
        <dbReference type="ARBA" id="ARBA00022478"/>
    </source>
</evidence>
<dbReference type="PANTHER" id="PTHR30313">
    <property type="entry name" value="DNA PRIMASE"/>
    <property type="match status" value="1"/>
</dbReference>
<keyword evidence="8" id="KW-0863">Zinc-finger</keyword>
<feature type="region of interest" description="Disordered" evidence="13">
    <location>
        <begin position="427"/>
        <end position="465"/>
    </location>
</feature>
<dbReference type="HAMAP" id="MF_00974">
    <property type="entry name" value="DNA_primase_DnaG"/>
    <property type="match status" value="1"/>
</dbReference>
<dbReference type="NCBIfam" id="TIGR01391">
    <property type="entry name" value="dnaG"/>
    <property type="match status" value="1"/>
</dbReference>